<dbReference type="GO" id="GO:0009252">
    <property type="term" value="P:peptidoglycan biosynthetic process"/>
    <property type="evidence" value="ECO:0007669"/>
    <property type="project" value="UniProtKB-UniRule"/>
</dbReference>
<dbReference type="SUPFAM" id="SSF53756">
    <property type="entry name" value="UDP-Glycosyltransferase/glycogen phosphorylase"/>
    <property type="match status" value="1"/>
</dbReference>
<evidence type="ECO:0000256" key="2">
    <source>
        <dbReference type="ARBA" id="ARBA00022618"/>
    </source>
</evidence>
<sequence length="375" mass="40454">MKPTIMLTAGGTGGHLFPAEALAGELSRRGYRVELMTDERADKYGSAFPADEVHLIQSDTLRGRNPFRLMKTVLKLGLGTLQARKILKQKQPLAMVGFGGYPTFPPMFAAALAGVPTILHEANAVMGRANRLLAARATKVAVSLPVRNLPSTLADKVVMTGNPLRDNVLAVSETPFHAPEVGEPFHLLVFGGSQGARFFSSILPEALALLTTEERARLAIVQQCRSEDLATVEQAYQKLGIAAQLETFFKDLPQRMASAHLVISRAGAGTLCELAAIGRPAILVPYPGAVEDDQGNNAKFLEDAGAAWPVRQKELSADRLADMLRDLMTTPAKLRDAATAAKREGRPDAVQRLADLVEQTTGRAAHVREYEEVTS</sequence>
<dbReference type="GO" id="GO:0051991">
    <property type="term" value="F:UDP-N-acetyl-D-glucosamine:N-acetylmuramoyl-L-alanyl-D-glutamyl-meso-2,6-diaminopimelyl-D-alanyl-D-alanine-diphosphoundecaprenol 4-beta-N-acetylglucosaminlytransferase activity"/>
    <property type="evidence" value="ECO:0007669"/>
    <property type="project" value="RHEA"/>
</dbReference>
<dbReference type="InterPro" id="IPR004276">
    <property type="entry name" value="GlycoTrans_28_N"/>
</dbReference>
<comment type="similarity">
    <text evidence="10">Belongs to the glycosyltransferase 28 family. MurG subfamily.</text>
</comment>
<evidence type="ECO:0000256" key="10">
    <source>
        <dbReference type="HAMAP-Rule" id="MF_00033"/>
    </source>
</evidence>
<comment type="pathway">
    <text evidence="10">Cell wall biogenesis; peptidoglycan biosynthesis.</text>
</comment>
<proteinExistence type="inferred from homology"/>
<dbReference type="STRING" id="197461.A3843_03475"/>
<evidence type="ECO:0000313" key="14">
    <source>
        <dbReference type="Proteomes" id="UP000185783"/>
    </source>
</evidence>
<dbReference type="Pfam" id="PF04101">
    <property type="entry name" value="Glyco_tran_28_C"/>
    <property type="match status" value="1"/>
</dbReference>
<feature type="domain" description="Glycosyl transferase family 28 C-terminal" evidence="12">
    <location>
        <begin position="187"/>
        <end position="353"/>
    </location>
</feature>
<evidence type="ECO:0000256" key="1">
    <source>
        <dbReference type="ARBA" id="ARBA00022475"/>
    </source>
</evidence>
<feature type="domain" description="Glycosyltransferase family 28 N-terminal" evidence="11">
    <location>
        <begin position="5"/>
        <end position="141"/>
    </location>
</feature>
<feature type="binding site" evidence="10">
    <location>
        <position position="193"/>
    </location>
    <ligand>
        <name>UDP-N-acetyl-alpha-D-glucosamine</name>
        <dbReference type="ChEBI" id="CHEBI:57705"/>
    </ligand>
</feature>
<dbReference type="EC" id="2.4.1.227" evidence="10"/>
<keyword evidence="9 10" id="KW-0961">Cell wall biogenesis/degradation</keyword>
<dbReference type="Pfam" id="PF03033">
    <property type="entry name" value="Glyco_transf_28"/>
    <property type="match status" value="1"/>
</dbReference>
<evidence type="ECO:0000259" key="11">
    <source>
        <dbReference type="Pfam" id="PF03033"/>
    </source>
</evidence>
<dbReference type="UniPathway" id="UPA00219"/>
<comment type="caution">
    <text evidence="13">The sequence shown here is derived from an EMBL/GenBank/DDBJ whole genome shotgun (WGS) entry which is preliminary data.</text>
</comment>
<keyword evidence="14" id="KW-1185">Reference proteome</keyword>
<feature type="binding site" evidence="10">
    <location>
        <position position="165"/>
    </location>
    <ligand>
        <name>UDP-N-acetyl-alpha-D-glucosamine</name>
        <dbReference type="ChEBI" id="CHEBI:57705"/>
    </ligand>
</feature>
<comment type="subcellular location">
    <subcellularLocation>
        <location evidence="10">Cell membrane</location>
        <topology evidence="10">Peripheral membrane protein</topology>
        <orientation evidence="10">Cytoplasmic side</orientation>
    </subcellularLocation>
</comment>
<keyword evidence="6 10" id="KW-0573">Peptidoglycan synthesis</keyword>
<feature type="binding site" evidence="10">
    <location>
        <begin position="12"/>
        <end position="14"/>
    </location>
    <ligand>
        <name>UDP-N-acetyl-alpha-D-glucosamine</name>
        <dbReference type="ChEBI" id="CHEBI:57705"/>
    </ligand>
</feature>
<evidence type="ECO:0000256" key="4">
    <source>
        <dbReference type="ARBA" id="ARBA00022679"/>
    </source>
</evidence>
<evidence type="ECO:0000256" key="8">
    <source>
        <dbReference type="ARBA" id="ARBA00023306"/>
    </source>
</evidence>
<keyword evidence="5 10" id="KW-0133">Cell shape</keyword>
<evidence type="ECO:0000256" key="3">
    <source>
        <dbReference type="ARBA" id="ARBA00022676"/>
    </source>
</evidence>
<feature type="binding site" evidence="10">
    <location>
        <position position="123"/>
    </location>
    <ligand>
        <name>UDP-N-acetyl-alpha-D-glucosamine</name>
        <dbReference type="ChEBI" id="CHEBI:57705"/>
    </ligand>
</feature>
<evidence type="ECO:0000256" key="7">
    <source>
        <dbReference type="ARBA" id="ARBA00023136"/>
    </source>
</evidence>
<keyword evidence="8 10" id="KW-0131">Cell cycle</keyword>
<keyword evidence="2 10" id="KW-0132">Cell division</keyword>
<dbReference type="GO" id="GO:0008360">
    <property type="term" value="P:regulation of cell shape"/>
    <property type="evidence" value="ECO:0007669"/>
    <property type="project" value="UniProtKB-KW"/>
</dbReference>
<comment type="function">
    <text evidence="10">Cell wall formation. Catalyzes the transfer of a GlcNAc subunit on undecaprenyl-pyrophosphoryl-MurNAc-pentapeptide (lipid intermediate I) to form undecaprenyl-pyrophosphoryl-MurNAc-(pentapeptide)GlcNAc (lipid intermediate II).</text>
</comment>
<protein>
    <recommendedName>
        <fullName evidence="10">UDP-N-acetylglucosamine--N-acetylmuramyl-(pentapeptide) pyrophosphoryl-undecaprenol N-acetylglucosamine transferase</fullName>
        <ecNumber evidence="10">2.4.1.227</ecNumber>
    </recommendedName>
    <alternativeName>
        <fullName evidence="10">Undecaprenyl-PP-MurNAc-pentapeptide-UDPGlcNAc GlcNAc transferase</fullName>
    </alternativeName>
</protein>
<comment type="caution">
    <text evidence="10">Lacks conserved residue(s) required for the propagation of feature annotation.</text>
</comment>
<dbReference type="GO" id="GO:0005975">
    <property type="term" value="P:carbohydrate metabolic process"/>
    <property type="evidence" value="ECO:0007669"/>
    <property type="project" value="InterPro"/>
</dbReference>
<dbReference type="CDD" id="cd03785">
    <property type="entry name" value="GT28_MurG"/>
    <property type="match status" value="1"/>
</dbReference>
<dbReference type="InterPro" id="IPR006009">
    <property type="entry name" value="GlcNAc_MurG"/>
</dbReference>
<dbReference type="GO" id="GO:0071555">
    <property type="term" value="P:cell wall organization"/>
    <property type="evidence" value="ECO:0007669"/>
    <property type="project" value="UniProtKB-KW"/>
</dbReference>
<dbReference type="AlphaFoldDB" id="A0A1U7JKW9"/>
<evidence type="ECO:0000256" key="5">
    <source>
        <dbReference type="ARBA" id="ARBA00022960"/>
    </source>
</evidence>
<organism evidence="13 14">
    <name type="scientific">Pseudovibrio exalbescens</name>
    <dbReference type="NCBI Taxonomy" id="197461"/>
    <lineage>
        <taxon>Bacteria</taxon>
        <taxon>Pseudomonadati</taxon>
        <taxon>Pseudomonadota</taxon>
        <taxon>Alphaproteobacteria</taxon>
        <taxon>Hyphomicrobiales</taxon>
        <taxon>Stappiaceae</taxon>
        <taxon>Pseudovibrio</taxon>
    </lineage>
</organism>
<keyword evidence="3 10" id="KW-0328">Glycosyltransferase</keyword>
<evidence type="ECO:0000256" key="6">
    <source>
        <dbReference type="ARBA" id="ARBA00022984"/>
    </source>
</evidence>
<keyword evidence="4 10" id="KW-0808">Transferase</keyword>
<dbReference type="GO" id="GO:0051301">
    <property type="term" value="P:cell division"/>
    <property type="evidence" value="ECO:0007669"/>
    <property type="project" value="UniProtKB-KW"/>
</dbReference>
<dbReference type="Gene3D" id="3.40.50.2000">
    <property type="entry name" value="Glycogen Phosphorylase B"/>
    <property type="match status" value="2"/>
</dbReference>
<name>A0A1U7JKW9_9HYPH</name>
<dbReference type="InterPro" id="IPR007235">
    <property type="entry name" value="Glyco_trans_28_C"/>
</dbReference>
<feature type="binding site" evidence="10">
    <location>
        <position position="294"/>
    </location>
    <ligand>
        <name>UDP-N-acetyl-alpha-D-glucosamine</name>
        <dbReference type="ChEBI" id="CHEBI:57705"/>
    </ligand>
</feature>
<dbReference type="RefSeq" id="WP_028480103.1">
    <property type="nucleotide sequence ID" value="NZ_LVVZ01000005.1"/>
</dbReference>
<keyword evidence="1 10" id="KW-1003">Cell membrane</keyword>
<gene>
    <name evidence="10" type="primary">murG</name>
    <name evidence="13" type="ORF">A3843_03475</name>
</gene>
<dbReference type="NCBIfam" id="TIGR01133">
    <property type="entry name" value="murG"/>
    <property type="match status" value="1"/>
</dbReference>
<dbReference type="PANTHER" id="PTHR21015:SF22">
    <property type="entry name" value="GLYCOSYLTRANSFERASE"/>
    <property type="match status" value="1"/>
</dbReference>
<accession>A0A1U7JKW9</accession>
<evidence type="ECO:0000313" key="13">
    <source>
        <dbReference type="EMBL" id="OKL45396.1"/>
    </source>
</evidence>
<evidence type="ECO:0000259" key="12">
    <source>
        <dbReference type="Pfam" id="PF04101"/>
    </source>
</evidence>
<comment type="catalytic activity">
    <reaction evidence="10">
        <text>di-trans,octa-cis-undecaprenyl diphospho-N-acetyl-alpha-D-muramoyl-L-alanyl-D-glutamyl-meso-2,6-diaminopimeloyl-D-alanyl-D-alanine + UDP-N-acetyl-alpha-D-glucosamine = di-trans,octa-cis-undecaprenyl diphospho-[N-acetyl-alpha-D-glucosaminyl-(1-&gt;4)]-N-acetyl-alpha-D-muramoyl-L-alanyl-D-glutamyl-meso-2,6-diaminopimeloyl-D-alanyl-D-alanine + UDP + H(+)</text>
        <dbReference type="Rhea" id="RHEA:31227"/>
        <dbReference type="ChEBI" id="CHEBI:15378"/>
        <dbReference type="ChEBI" id="CHEBI:57705"/>
        <dbReference type="ChEBI" id="CHEBI:58223"/>
        <dbReference type="ChEBI" id="CHEBI:61387"/>
        <dbReference type="ChEBI" id="CHEBI:61388"/>
        <dbReference type="EC" id="2.4.1.227"/>
    </reaction>
</comment>
<dbReference type="PANTHER" id="PTHR21015">
    <property type="entry name" value="UDP-N-ACETYLGLUCOSAMINE--N-ACETYLMURAMYL-(PENTAPEPTIDE) PYROPHOSPHORYL-UNDECAPRENOL N-ACETYLGLUCOSAMINE TRANSFERASE 1"/>
    <property type="match status" value="1"/>
</dbReference>
<dbReference type="GO" id="GO:0005886">
    <property type="term" value="C:plasma membrane"/>
    <property type="evidence" value="ECO:0007669"/>
    <property type="project" value="UniProtKB-SubCell"/>
</dbReference>
<dbReference type="Proteomes" id="UP000185783">
    <property type="component" value="Unassembled WGS sequence"/>
</dbReference>
<evidence type="ECO:0000256" key="9">
    <source>
        <dbReference type="ARBA" id="ARBA00023316"/>
    </source>
</evidence>
<keyword evidence="7 10" id="KW-0472">Membrane</keyword>
<reference evidence="13 14" key="1">
    <citation type="submission" date="2016-03" db="EMBL/GenBank/DDBJ databases">
        <title>Genome sequence of Nesiotobacter sp. nov., a moderately halophilic alphaproteobacterium isolated from the Yellow Sea, China.</title>
        <authorList>
            <person name="Zhang G."/>
            <person name="Zhang R."/>
        </authorList>
    </citation>
    <scope>NUCLEOTIDE SEQUENCE [LARGE SCALE GENOMIC DNA]</scope>
    <source>
        <strain evidence="13 14">WB1-6</strain>
    </source>
</reference>
<dbReference type="EMBL" id="LVVZ01000005">
    <property type="protein sequence ID" value="OKL45396.1"/>
    <property type="molecule type" value="Genomic_DNA"/>
</dbReference>
<dbReference type="GO" id="GO:0050511">
    <property type="term" value="F:undecaprenyldiphospho-muramoylpentapeptide beta-N-acetylglucosaminyltransferase activity"/>
    <property type="evidence" value="ECO:0007669"/>
    <property type="project" value="UniProtKB-UniRule"/>
</dbReference>
<dbReference type="HAMAP" id="MF_00033">
    <property type="entry name" value="MurG"/>
    <property type="match status" value="1"/>
</dbReference>